<accession>A0A9P6YXM9</accession>
<sequence length="99" mass="11207">MFSFIIFLIALWSFVVAANALPKRGLYNKFDTIVAFGDSYTDNGSLDIFYQEMFDKHSLQAPNALVSTTMELLSIKYPYQMLSRKDGVMGDFGLNTCKI</sequence>
<dbReference type="AlphaFoldDB" id="A0A9P6YXM9"/>
<dbReference type="Proteomes" id="UP000740926">
    <property type="component" value="Unassembled WGS sequence"/>
</dbReference>
<organism evidence="2 3">
    <name type="scientific">Rhizopus delemar</name>
    <dbReference type="NCBI Taxonomy" id="936053"/>
    <lineage>
        <taxon>Eukaryota</taxon>
        <taxon>Fungi</taxon>
        <taxon>Fungi incertae sedis</taxon>
        <taxon>Mucoromycota</taxon>
        <taxon>Mucoromycotina</taxon>
        <taxon>Mucoromycetes</taxon>
        <taxon>Mucorales</taxon>
        <taxon>Mucorineae</taxon>
        <taxon>Rhizopodaceae</taxon>
        <taxon>Rhizopus</taxon>
    </lineage>
</organism>
<feature type="chain" id="PRO_5040231130" description="SGNH hydrolase-type esterase domain-containing protein" evidence="1">
    <location>
        <begin position="18"/>
        <end position="99"/>
    </location>
</feature>
<gene>
    <name evidence="2" type="ORF">G6F50_009377</name>
</gene>
<keyword evidence="3" id="KW-1185">Reference proteome</keyword>
<feature type="signal peptide" evidence="1">
    <location>
        <begin position="1"/>
        <end position="17"/>
    </location>
</feature>
<evidence type="ECO:0000256" key="1">
    <source>
        <dbReference type="SAM" id="SignalP"/>
    </source>
</evidence>
<protein>
    <recommendedName>
        <fullName evidence="4">SGNH hydrolase-type esterase domain-containing protein</fullName>
    </recommendedName>
</protein>
<name>A0A9P6YXM9_9FUNG</name>
<proteinExistence type="predicted"/>
<keyword evidence="1" id="KW-0732">Signal</keyword>
<comment type="caution">
    <text evidence="2">The sequence shown here is derived from an EMBL/GenBank/DDBJ whole genome shotgun (WGS) entry which is preliminary data.</text>
</comment>
<evidence type="ECO:0000313" key="3">
    <source>
        <dbReference type="Proteomes" id="UP000740926"/>
    </source>
</evidence>
<evidence type="ECO:0008006" key="4">
    <source>
        <dbReference type="Google" id="ProtNLM"/>
    </source>
</evidence>
<reference evidence="2 3" key="1">
    <citation type="journal article" date="2020" name="Microb. Genom.">
        <title>Genetic diversity of clinical and environmental Mucorales isolates obtained from an investigation of mucormycosis cases among solid organ transplant recipients.</title>
        <authorList>
            <person name="Nguyen M.H."/>
            <person name="Kaul D."/>
            <person name="Muto C."/>
            <person name="Cheng S.J."/>
            <person name="Richter R.A."/>
            <person name="Bruno V.M."/>
            <person name="Liu G."/>
            <person name="Beyhan S."/>
            <person name="Sundermann A.J."/>
            <person name="Mounaud S."/>
            <person name="Pasculle A.W."/>
            <person name="Nierman W.C."/>
            <person name="Driscoll E."/>
            <person name="Cumbie R."/>
            <person name="Clancy C.J."/>
            <person name="Dupont C.L."/>
        </authorList>
    </citation>
    <scope>NUCLEOTIDE SEQUENCE [LARGE SCALE GENOMIC DNA]</scope>
    <source>
        <strain evidence="2 3">GL24</strain>
    </source>
</reference>
<evidence type="ECO:0000313" key="2">
    <source>
        <dbReference type="EMBL" id="KAG1566184.1"/>
    </source>
</evidence>
<dbReference type="EMBL" id="JAANIU010001829">
    <property type="protein sequence ID" value="KAG1566184.1"/>
    <property type="molecule type" value="Genomic_DNA"/>
</dbReference>